<evidence type="ECO:0000256" key="11">
    <source>
        <dbReference type="ARBA" id="ARBA00023319"/>
    </source>
</evidence>
<dbReference type="FunFam" id="2.60.40.10:FF:001308">
    <property type="entry name" value="Fc receptor like 4"/>
    <property type="match status" value="1"/>
</dbReference>
<evidence type="ECO:0000256" key="1">
    <source>
        <dbReference type="ARBA" id="ARBA00004251"/>
    </source>
</evidence>
<dbReference type="GO" id="GO:0019900">
    <property type="term" value="F:kinase binding"/>
    <property type="evidence" value="ECO:0007669"/>
    <property type="project" value="Ensembl"/>
</dbReference>
<reference evidence="16" key="2">
    <citation type="submission" date="2025-08" db="UniProtKB">
        <authorList>
            <consortium name="Ensembl"/>
        </authorList>
    </citation>
    <scope>IDENTIFICATION</scope>
</reference>
<keyword evidence="8" id="KW-1015">Disulfide bond</keyword>
<dbReference type="SMART" id="SM00408">
    <property type="entry name" value="IGc2"/>
    <property type="match status" value="5"/>
</dbReference>
<feature type="chain" id="PRO_5034530436" evidence="14">
    <location>
        <begin position="18"/>
        <end position="729"/>
    </location>
</feature>
<dbReference type="GO" id="GO:0043410">
    <property type="term" value="P:positive regulation of MAPK cascade"/>
    <property type="evidence" value="ECO:0007669"/>
    <property type="project" value="Ensembl"/>
</dbReference>
<dbReference type="Ensembl" id="ENSSVLT00005004251.1">
    <property type="protein sequence ID" value="ENSSVLP00005003864.1"/>
    <property type="gene ID" value="ENSSVLG00005003050.1"/>
</dbReference>
<evidence type="ECO:0000256" key="12">
    <source>
        <dbReference type="SAM" id="MobiDB-lite"/>
    </source>
</evidence>
<dbReference type="FunFam" id="2.60.40.10:FF:000357">
    <property type="entry name" value="Fc receptor like 1"/>
    <property type="match status" value="2"/>
</dbReference>
<evidence type="ECO:0000313" key="16">
    <source>
        <dbReference type="Ensembl" id="ENSSVLP00005003864.1"/>
    </source>
</evidence>
<dbReference type="SUPFAM" id="SSF48726">
    <property type="entry name" value="Immunoglobulin"/>
    <property type="match status" value="6"/>
</dbReference>
<dbReference type="PROSITE" id="PS50835">
    <property type="entry name" value="IG_LIKE"/>
    <property type="match status" value="5"/>
</dbReference>
<keyword evidence="9" id="KW-0675">Receptor</keyword>
<dbReference type="GO" id="GO:0034163">
    <property type="term" value="P:regulation of toll-like receptor 9 signaling pathway"/>
    <property type="evidence" value="ECO:0007669"/>
    <property type="project" value="Ensembl"/>
</dbReference>
<proteinExistence type="predicted"/>
<evidence type="ECO:0000256" key="6">
    <source>
        <dbReference type="ARBA" id="ARBA00022989"/>
    </source>
</evidence>
<feature type="compositionally biased region" description="Polar residues" evidence="12">
    <location>
        <begin position="606"/>
        <end position="623"/>
    </location>
</feature>
<keyword evidence="17" id="KW-1185">Reference proteome</keyword>
<keyword evidence="2" id="KW-1003">Cell membrane</keyword>
<dbReference type="GO" id="GO:0050859">
    <property type="term" value="P:negative regulation of B cell receptor signaling pathway"/>
    <property type="evidence" value="ECO:0007669"/>
    <property type="project" value="Ensembl"/>
</dbReference>
<evidence type="ECO:0000256" key="7">
    <source>
        <dbReference type="ARBA" id="ARBA00023136"/>
    </source>
</evidence>
<dbReference type="GO" id="GO:0019902">
    <property type="term" value="F:phosphatase binding"/>
    <property type="evidence" value="ECO:0007669"/>
    <property type="project" value="Ensembl"/>
</dbReference>
<dbReference type="SMART" id="SM00409">
    <property type="entry name" value="IG"/>
    <property type="match status" value="6"/>
</dbReference>
<dbReference type="InterPro" id="IPR007110">
    <property type="entry name" value="Ig-like_dom"/>
</dbReference>
<dbReference type="GO" id="GO:0030890">
    <property type="term" value="P:positive regulation of B cell proliferation"/>
    <property type="evidence" value="ECO:0007669"/>
    <property type="project" value="Ensembl"/>
</dbReference>
<evidence type="ECO:0000256" key="8">
    <source>
        <dbReference type="ARBA" id="ARBA00023157"/>
    </source>
</evidence>
<keyword evidence="4 14" id="KW-0732">Signal</keyword>
<reference evidence="16" key="1">
    <citation type="submission" date="2020-06" db="EMBL/GenBank/DDBJ databases">
        <authorList>
            <consortium name="Wellcome Sanger Institute Data Sharing"/>
        </authorList>
    </citation>
    <scope>NUCLEOTIDE SEQUENCE [LARGE SCALE GENOMIC DNA]</scope>
</reference>
<keyword evidence="10" id="KW-0325">Glycoprotein</keyword>
<evidence type="ECO:0000259" key="15">
    <source>
        <dbReference type="PROSITE" id="PS50835"/>
    </source>
</evidence>
<reference evidence="16" key="3">
    <citation type="submission" date="2025-09" db="UniProtKB">
        <authorList>
            <consortium name="Ensembl"/>
        </authorList>
    </citation>
    <scope>IDENTIFICATION</scope>
</reference>
<accession>A0A8D2AWE5</accession>
<organism evidence="16 17">
    <name type="scientific">Sciurus vulgaris</name>
    <name type="common">Eurasian red squirrel</name>
    <dbReference type="NCBI Taxonomy" id="55149"/>
    <lineage>
        <taxon>Eukaryota</taxon>
        <taxon>Metazoa</taxon>
        <taxon>Chordata</taxon>
        <taxon>Craniata</taxon>
        <taxon>Vertebrata</taxon>
        <taxon>Euteleostomi</taxon>
        <taxon>Mammalia</taxon>
        <taxon>Eutheria</taxon>
        <taxon>Euarchontoglires</taxon>
        <taxon>Glires</taxon>
        <taxon>Rodentia</taxon>
        <taxon>Sciuromorpha</taxon>
        <taxon>Sciuridae</taxon>
        <taxon>Sciurinae</taxon>
        <taxon>Sciurini</taxon>
        <taxon>Sciurus</taxon>
    </lineage>
</organism>
<feature type="region of interest" description="Disordered" evidence="12">
    <location>
        <begin position="695"/>
        <end position="729"/>
    </location>
</feature>
<keyword evidence="3 13" id="KW-0812">Transmembrane</keyword>
<evidence type="ECO:0000256" key="13">
    <source>
        <dbReference type="SAM" id="Phobius"/>
    </source>
</evidence>
<feature type="region of interest" description="Disordered" evidence="12">
    <location>
        <begin position="599"/>
        <end position="625"/>
    </location>
</feature>
<feature type="domain" description="Ig-like" evidence="15">
    <location>
        <begin position="191"/>
        <end position="269"/>
    </location>
</feature>
<dbReference type="PANTHER" id="PTHR11481">
    <property type="entry name" value="IMMUNOGLOBULIN FC RECEPTOR"/>
    <property type="match status" value="1"/>
</dbReference>
<dbReference type="InterPro" id="IPR013783">
    <property type="entry name" value="Ig-like_fold"/>
</dbReference>
<comment type="subcellular location">
    <subcellularLocation>
        <location evidence="1">Cell membrane</location>
        <topology evidence="1">Single-pass type I membrane protein</topology>
    </subcellularLocation>
</comment>
<dbReference type="GO" id="GO:0007166">
    <property type="term" value="P:cell surface receptor signaling pathway"/>
    <property type="evidence" value="ECO:0007669"/>
    <property type="project" value="TreeGrafter"/>
</dbReference>
<evidence type="ECO:0000256" key="9">
    <source>
        <dbReference type="ARBA" id="ARBA00023170"/>
    </source>
</evidence>
<evidence type="ECO:0000256" key="14">
    <source>
        <dbReference type="SAM" id="SignalP"/>
    </source>
</evidence>
<feature type="domain" description="Ig-like" evidence="15">
    <location>
        <begin position="21"/>
        <end position="96"/>
    </location>
</feature>
<dbReference type="GO" id="GO:0006955">
    <property type="term" value="P:immune response"/>
    <property type="evidence" value="ECO:0007669"/>
    <property type="project" value="TreeGrafter"/>
</dbReference>
<dbReference type="GeneTree" id="ENSGT01050000244808"/>
<feature type="signal peptide" evidence="14">
    <location>
        <begin position="1"/>
        <end position="17"/>
    </location>
</feature>
<sequence length="729" mass="80811">MLLRLLLLILAPGREQAKVPPKAALLLHPPWSTVFKGEMMTLTCELHWASQGDTFWYRDKEFFKTTSKNLTIKTSGYYQCKTQGSSLSDPVHVEFSSDWLILQAPHPVFEGDNIVLRCQGKEKDISKMIYYKDGKQLHDGDNLDSIKLNSVSRDDGKYHCTASRNSFWNPFFREKTSKPLRIQVQELFLHPVLIASPSQPMEGSPLTLTCETQLPFQKSHVQLQFCFFRDDHTLGSGWSSSPELQIPTMWRGDEGFYWCEAKAVTHNITKRSLTSHIHVQRVPVSDVNLEIQPPGGQLIEGENLVLICSVAKGTGTVTFSWHKEGAKSLGRKTQHSLSAELQVPAVKEQDTGRYYCAADNNHVPILSRRIIVTVRSPVSQPVLTLRAPKAQVVVGDMVELHCETLRGSPPILYQFYHEDVTLGNISAPSGGGASFNLSLPAEHSGNYFCEADNGLGAQRSHRVSPYIIVPVSHPVLTFRVPRTQAVVGDMVELHCEALRGSPPILYQFYHEDITLGNISAPSGGGASFHLSLTAEHSGNYSCEADNGLGAQRSETMTLNITGNSRNRTVLMTTGVTGGLLVILVFAATWLYCIKTQKKSEGPSAMGTPSYNPTECQEPSSSRRFSIDPQELTHSEQPVQLQLQPVYSNVNPGESNLIYSQIRSIQNTKGISENSPRMQKNNKEPAVIYSELKKTHPEDLAGQANRRGSDCEDVTGNYENVPWAPAASDH</sequence>
<dbReference type="GO" id="GO:0002638">
    <property type="term" value="P:negative regulation of immunoglobulin production"/>
    <property type="evidence" value="ECO:0007669"/>
    <property type="project" value="Ensembl"/>
</dbReference>
<feature type="domain" description="Ig-like" evidence="15">
    <location>
        <begin position="283"/>
        <end position="373"/>
    </location>
</feature>
<dbReference type="Gene3D" id="2.60.40.10">
    <property type="entry name" value="Immunoglobulins"/>
    <property type="match status" value="6"/>
</dbReference>
<evidence type="ECO:0000256" key="2">
    <source>
        <dbReference type="ARBA" id="ARBA00022475"/>
    </source>
</evidence>
<dbReference type="InterPro" id="IPR003598">
    <property type="entry name" value="Ig_sub2"/>
</dbReference>
<dbReference type="Proteomes" id="UP000694564">
    <property type="component" value="Chromosome 1"/>
</dbReference>
<evidence type="ECO:0000313" key="17">
    <source>
        <dbReference type="Proteomes" id="UP000694564"/>
    </source>
</evidence>
<protein>
    <submittedName>
        <fullName evidence="16">Fc receptor like 3</fullName>
    </submittedName>
</protein>
<dbReference type="GO" id="GO:0004888">
    <property type="term" value="F:transmembrane signaling receptor activity"/>
    <property type="evidence" value="ECO:0007669"/>
    <property type="project" value="TreeGrafter"/>
</dbReference>
<dbReference type="GO" id="GO:0045577">
    <property type="term" value="P:regulation of B cell differentiation"/>
    <property type="evidence" value="ECO:0007669"/>
    <property type="project" value="Ensembl"/>
</dbReference>
<dbReference type="CDD" id="cd00096">
    <property type="entry name" value="Ig"/>
    <property type="match status" value="2"/>
</dbReference>
<evidence type="ECO:0000256" key="4">
    <source>
        <dbReference type="ARBA" id="ARBA00022729"/>
    </source>
</evidence>
<dbReference type="AlphaFoldDB" id="A0A8D2AWE5"/>
<dbReference type="InterPro" id="IPR050488">
    <property type="entry name" value="Ig_Fc_receptor"/>
</dbReference>
<keyword evidence="6 13" id="KW-1133">Transmembrane helix</keyword>
<evidence type="ECO:0000256" key="3">
    <source>
        <dbReference type="ARBA" id="ARBA00022692"/>
    </source>
</evidence>
<dbReference type="Pfam" id="PF13927">
    <property type="entry name" value="Ig_3"/>
    <property type="match status" value="1"/>
</dbReference>
<feature type="domain" description="Ig-like" evidence="15">
    <location>
        <begin position="381"/>
        <end position="464"/>
    </location>
</feature>
<evidence type="ECO:0000256" key="10">
    <source>
        <dbReference type="ARBA" id="ARBA00023180"/>
    </source>
</evidence>
<feature type="domain" description="Ig-like" evidence="15">
    <location>
        <begin position="474"/>
        <end position="561"/>
    </location>
</feature>
<gene>
    <name evidence="16" type="primary">FCRL3</name>
</gene>
<dbReference type="GO" id="GO:0090279">
    <property type="term" value="P:regulation of calcium ion import"/>
    <property type="evidence" value="ECO:0007669"/>
    <property type="project" value="Ensembl"/>
</dbReference>
<dbReference type="InterPro" id="IPR003599">
    <property type="entry name" value="Ig_sub"/>
</dbReference>
<dbReference type="Pfam" id="PF13895">
    <property type="entry name" value="Ig_2"/>
    <property type="match status" value="3"/>
</dbReference>
<feature type="transmembrane region" description="Helical" evidence="13">
    <location>
        <begin position="569"/>
        <end position="592"/>
    </location>
</feature>
<evidence type="ECO:0000256" key="5">
    <source>
        <dbReference type="ARBA" id="ARBA00022737"/>
    </source>
</evidence>
<dbReference type="InterPro" id="IPR036179">
    <property type="entry name" value="Ig-like_dom_sf"/>
</dbReference>
<keyword evidence="11" id="KW-0393">Immunoglobulin domain</keyword>
<dbReference type="GO" id="GO:0009897">
    <property type="term" value="C:external side of plasma membrane"/>
    <property type="evidence" value="ECO:0007669"/>
    <property type="project" value="TreeGrafter"/>
</dbReference>
<keyword evidence="5" id="KW-0677">Repeat</keyword>
<name>A0A8D2AWE5_SCIVU</name>
<dbReference type="PANTHER" id="PTHR11481:SF93">
    <property type="entry name" value="FC RECEPTOR-LIKE PROTEIN 3"/>
    <property type="match status" value="1"/>
</dbReference>
<keyword evidence="7 13" id="KW-0472">Membrane</keyword>